<proteinExistence type="predicted"/>
<evidence type="ECO:0000256" key="1">
    <source>
        <dbReference type="SAM" id="MobiDB-lite"/>
    </source>
</evidence>
<dbReference type="SUPFAM" id="SSF47598">
    <property type="entry name" value="Ribbon-helix-helix"/>
    <property type="match status" value="1"/>
</dbReference>
<dbReference type="RefSeq" id="WP_005186799.1">
    <property type="nucleotide sequence ID" value="NZ_CP045804.1"/>
</dbReference>
<protein>
    <submittedName>
        <fullName evidence="2">Ribbon-helix-helix protein, CopG family</fullName>
    </submittedName>
</protein>
<dbReference type="Gene3D" id="1.10.1220.10">
    <property type="entry name" value="Met repressor-like"/>
    <property type="match status" value="1"/>
</dbReference>
<reference evidence="2" key="1">
    <citation type="journal article" date="2021" name="Nat. Microbiol.">
        <title>Cocultivation of an ultrasmall environmental parasitic bacterium with lytic ability against bacteria associated with wastewater foams.</title>
        <authorList>
            <person name="Batinovic S."/>
            <person name="Rose J.J.A."/>
            <person name="Ratcliffe J."/>
            <person name="Seviour R.J."/>
            <person name="Petrovski S."/>
        </authorList>
    </citation>
    <scope>NUCLEOTIDE SEQUENCE</scope>
    <source>
        <strain evidence="2">CON44</strain>
    </source>
</reference>
<dbReference type="InterPro" id="IPR013321">
    <property type="entry name" value="Arc_rbn_hlx_hlx"/>
</dbReference>
<dbReference type="InterPro" id="IPR010985">
    <property type="entry name" value="Ribbon_hlx_hlx"/>
</dbReference>
<feature type="compositionally biased region" description="Acidic residues" evidence="1">
    <location>
        <begin position="1"/>
        <end position="11"/>
    </location>
</feature>
<name>A0A857LQ40_9ACTN</name>
<feature type="region of interest" description="Disordered" evidence="1">
    <location>
        <begin position="1"/>
        <end position="27"/>
    </location>
</feature>
<evidence type="ECO:0000313" key="2">
    <source>
        <dbReference type="EMBL" id="QHN40141.1"/>
    </source>
</evidence>
<organism evidence="2">
    <name type="scientific">Gordonia amarae</name>
    <dbReference type="NCBI Taxonomy" id="36821"/>
    <lineage>
        <taxon>Bacteria</taxon>
        <taxon>Bacillati</taxon>
        <taxon>Actinomycetota</taxon>
        <taxon>Actinomycetes</taxon>
        <taxon>Mycobacteriales</taxon>
        <taxon>Gordoniaceae</taxon>
        <taxon>Gordonia</taxon>
    </lineage>
</organism>
<dbReference type="EMBL" id="CP045810">
    <property type="protein sequence ID" value="QHN40141.1"/>
    <property type="molecule type" value="Genomic_DNA"/>
</dbReference>
<accession>A0A857LQ40</accession>
<dbReference type="GO" id="GO:0006355">
    <property type="term" value="P:regulation of DNA-templated transcription"/>
    <property type="evidence" value="ECO:0007669"/>
    <property type="project" value="InterPro"/>
</dbReference>
<dbReference type="NCBIfam" id="NF041551">
    <property type="entry name" value="YlcI_YnfO_N"/>
    <property type="match status" value="1"/>
</dbReference>
<dbReference type="AlphaFoldDB" id="A0A857LQ40"/>
<sequence length="73" mass="8420">MNDDMTPDQEYDFYAQPENHEPLGPGRRRLTATVPVRFSEELLEQVRNAAAADDRSVSAWIRRAVEHELRHSA</sequence>
<gene>
    <name evidence="2" type="ORF">GII30_14175</name>
</gene>